<accession>A0A9P6RF61</accession>
<reference evidence="2" key="1">
    <citation type="journal article" date="2020" name="Fungal Divers.">
        <title>Resolving the Mortierellaceae phylogeny through synthesis of multi-gene phylogenetics and phylogenomics.</title>
        <authorList>
            <person name="Vandepol N."/>
            <person name="Liber J."/>
            <person name="Desiro A."/>
            <person name="Na H."/>
            <person name="Kennedy M."/>
            <person name="Barry K."/>
            <person name="Grigoriev I.V."/>
            <person name="Miller A.N."/>
            <person name="O'Donnell K."/>
            <person name="Stajich J.E."/>
            <person name="Bonito G."/>
        </authorList>
    </citation>
    <scope>NUCLEOTIDE SEQUENCE</scope>
    <source>
        <strain evidence="2">REB-010B</strain>
    </source>
</reference>
<comment type="caution">
    <text evidence="2">The sequence shown here is derived from an EMBL/GenBank/DDBJ whole genome shotgun (WGS) entry which is preliminary data.</text>
</comment>
<dbReference type="EMBL" id="JAAAIP010000478">
    <property type="protein sequence ID" value="KAG0316477.1"/>
    <property type="molecule type" value="Genomic_DNA"/>
</dbReference>
<evidence type="ECO:0000313" key="3">
    <source>
        <dbReference type="Proteomes" id="UP000738325"/>
    </source>
</evidence>
<sequence length="313" mass="34836">MASLSLATRALWSLRTARAPITGAAASTSQRLIHATRSALDDKKSEDGATSEVTSASASNDAGELAEESEVPVSTKLPHRRRNFHKWLQGEGTRWATPSFSGPNFVSDVPFPMNPLFKPVPPMSNIAKEEIYKLHRSDSTKWTPRQLGMKYNISIKRVEAILRLKHLEKEMVEDGFVPQENFTKGMEQLMGVKAVRSEAIVEPLTDILPQVGSPKFEALDEDQEFTAEDAAKVLKRRPLAEIKKRQLEEEKQRPFKLVDSIKGVANAVPLPTTPLSRNAAETNPRFKFTIVDTSAKTTLIREKDGTLLQVHQA</sequence>
<dbReference type="PANTHER" id="PTHR28158">
    <property type="entry name" value="37S RIBOSOMAL PROTEIN S35, MITOCHONDRIAL"/>
    <property type="match status" value="1"/>
</dbReference>
<dbReference type="GO" id="GO:0032543">
    <property type="term" value="P:mitochondrial translation"/>
    <property type="evidence" value="ECO:0007669"/>
    <property type="project" value="TreeGrafter"/>
</dbReference>
<evidence type="ECO:0008006" key="4">
    <source>
        <dbReference type="Google" id="ProtNLM"/>
    </source>
</evidence>
<dbReference type="AlphaFoldDB" id="A0A9P6RF61"/>
<feature type="region of interest" description="Disordered" evidence="1">
    <location>
        <begin position="37"/>
        <end position="76"/>
    </location>
</feature>
<dbReference type="InterPro" id="IPR021036">
    <property type="entry name" value="Ribosomal_mS45"/>
</dbReference>
<name>A0A9P6RF61_9FUNG</name>
<protein>
    <recommendedName>
        <fullName evidence="4">Eukaryotic mitochondrial regulator protein-domain-containing protein</fullName>
    </recommendedName>
</protein>
<dbReference type="GO" id="GO:0003735">
    <property type="term" value="F:structural constituent of ribosome"/>
    <property type="evidence" value="ECO:0007669"/>
    <property type="project" value="TreeGrafter"/>
</dbReference>
<keyword evidence="3" id="KW-1185">Reference proteome</keyword>
<evidence type="ECO:0000313" key="2">
    <source>
        <dbReference type="EMBL" id="KAG0316477.1"/>
    </source>
</evidence>
<feature type="compositionally biased region" description="Polar residues" evidence="1">
    <location>
        <begin position="51"/>
        <end position="60"/>
    </location>
</feature>
<dbReference type="OrthoDB" id="10052321at2759"/>
<dbReference type="Proteomes" id="UP000738325">
    <property type="component" value="Unassembled WGS sequence"/>
</dbReference>
<dbReference type="Pfam" id="PF12298">
    <property type="entry name" value="Bot1p"/>
    <property type="match status" value="1"/>
</dbReference>
<dbReference type="GO" id="GO:0005763">
    <property type="term" value="C:mitochondrial small ribosomal subunit"/>
    <property type="evidence" value="ECO:0007669"/>
    <property type="project" value="TreeGrafter"/>
</dbReference>
<gene>
    <name evidence="2" type="ORF">BGZ99_006870</name>
</gene>
<dbReference type="PANTHER" id="PTHR28158:SF1">
    <property type="entry name" value="SMALL RIBOSOMAL SUBUNIT PROTEIN MS45"/>
    <property type="match status" value="1"/>
</dbReference>
<proteinExistence type="predicted"/>
<organism evidence="2 3">
    <name type="scientific">Dissophora globulifera</name>
    <dbReference type="NCBI Taxonomy" id="979702"/>
    <lineage>
        <taxon>Eukaryota</taxon>
        <taxon>Fungi</taxon>
        <taxon>Fungi incertae sedis</taxon>
        <taxon>Mucoromycota</taxon>
        <taxon>Mortierellomycotina</taxon>
        <taxon>Mortierellomycetes</taxon>
        <taxon>Mortierellales</taxon>
        <taxon>Mortierellaceae</taxon>
        <taxon>Dissophora</taxon>
    </lineage>
</organism>
<evidence type="ECO:0000256" key="1">
    <source>
        <dbReference type="SAM" id="MobiDB-lite"/>
    </source>
</evidence>